<proteinExistence type="predicted"/>
<keyword evidence="2" id="KW-1185">Reference proteome</keyword>
<evidence type="ECO:0000313" key="1">
    <source>
        <dbReference type="EMBL" id="CAH9138616.1"/>
    </source>
</evidence>
<dbReference type="AlphaFoldDB" id="A0AAV0FSH0"/>
<reference evidence="1" key="1">
    <citation type="submission" date="2022-07" db="EMBL/GenBank/DDBJ databases">
        <authorList>
            <person name="Macas J."/>
            <person name="Novak P."/>
            <person name="Neumann P."/>
        </authorList>
    </citation>
    <scope>NUCLEOTIDE SEQUENCE</scope>
</reference>
<sequence length="70" mass="7731">MHSLRIQGGSGRLREGLQSLLRPRLEKARRPIVPLLQQVQAFLPPVSIPFPISAAALPGWSELWLLRPGG</sequence>
<organism evidence="1 2">
    <name type="scientific">Cuscuta epithymum</name>
    <dbReference type="NCBI Taxonomy" id="186058"/>
    <lineage>
        <taxon>Eukaryota</taxon>
        <taxon>Viridiplantae</taxon>
        <taxon>Streptophyta</taxon>
        <taxon>Embryophyta</taxon>
        <taxon>Tracheophyta</taxon>
        <taxon>Spermatophyta</taxon>
        <taxon>Magnoliopsida</taxon>
        <taxon>eudicotyledons</taxon>
        <taxon>Gunneridae</taxon>
        <taxon>Pentapetalae</taxon>
        <taxon>asterids</taxon>
        <taxon>lamiids</taxon>
        <taxon>Solanales</taxon>
        <taxon>Convolvulaceae</taxon>
        <taxon>Cuscuteae</taxon>
        <taxon>Cuscuta</taxon>
        <taxon>Cuscuta subgen. Cuscuta</taxon>
    </lineage>
</organism>
<gene>
    <name evidence="1" type="ORF">CEPIT_LOCUS36939</name>
</gene>
<accession>A0AAV0FSH0</accession>
<dbReference type="Proteomes" id="UP001152523">
    <property type="component" value="Unassembled WGS sequence"/>
</dbReference>
<name>A0AAV0FSH0_9ASTE</name>
<protein>
    <submittedName>
        <fullName evidence="1">Uncharacterized protein</fullName>
    </submittedName>
</protein>
<evidence type="ECO:0000313" key="2">
    <source>
        <dbReference type="Proteomes" id="UP001152523"/>
    </source>
</evidence>
<comment type="caution">
    <text evidence="1">The sequence shown here is derived from an EMBL/GenBank/DDBJ whole genome shotgun (WGS) entry which is preliminary data.</text>
</comment>
<dbReference type="EMBL" id="CAMAPF010001011">
    <property type="protein sequence ID" value="CAH9138616.1"/>
    <property type="molecule type" value="Genomic_DNA"/>
</dbReference>